<dbReference type="GeneID" id="36554524"/>
<dbReference type="GO" id="GO:0006351">
    <property type="term" value="P:DNA-templated transcription"/>
    <property type="evidence" value="ECO:0007669"/>
    <property type="project" value="InterPro"/>
</dbReference>
<dbReference type="Pfam" id="PF04082">
    <property type="entry name" value="Fungal_trans"/>
    <property type="match status" value="1"/>
</dbReference>
<evidence type="ECO:0000313" key="9">
    <source>
        <dbReference type="Proteomes" id="UP000234275"/>
    </source>
</evidence>
<dbReference type="CDD" id="cd12148">
    <property type="entry name" value="fungal_TF_MHR"/>
    <property type="match status" value="1"/>
</dbReference>
<keyword evidence="6" id="KW-1133">Transmembrane helix</keyword>
<dbReference type="OrthoDB" id="4116913at2759"/>
<keyword evidence="6" id="KW-0472">Membrane</keyword>
<dbReference type="RefSeq" id="XP_024703025.1">
    <property type="nucleotide sequence ID" value="XM_024846825.1"/>
</dbReference>
<comment type="subcellular location">
    <subcellularLocation>
        <location evidence="1">Nucleus</location>
    </subcellularLocation>
</comment>
<sequence length="474" mass="53072">MPFFSPGGREWVQARTGTDIVFPGSLSKMPRLNYLVDKSPITMPDRAVLDNRLTMFKSSMFRQLFPLLEAEIFRTTIYMAYSQSHSPMPLNIMSAKMSVFAFMAYTSSLFPGAKEAENGDFYALEAQRLLSDLVHHPATIDGLQTALLLILYRQSTFGDLPSVDALISTASRFVYSLGGHISPGSLHNPPSRHEWHCRNLFWICHNIDRKLCLRTGRPPCINDSCCDLSLPEHYIDSIKRELPPSPGYSEPIFLIDIRLSLIESHIFVELYAPPARGKSDAELLRTIRNLDTMVEEWKVLALKDDRETLPFEQKQAHDSPDLQTAVLNMQYLYSVATIHQATTGCRAWIEDQGCTMEGVNSSLLISVEASRQLLRLINTLPASSLEGGFWFSLFFFLSAGVVLFCNILNSPDSPNTQGDILILDALAAHIQEGSGRRASPQAQPKIDNAGQFAAELGKLARCAVRKAQMYRQSY</sequence>
<dbReference type="PANTHER" id="PTHR46910:SF37">
    <property type="entry name" value="ZN(II)2CYS6 TRANSCRIPTION FACTOR (EUROFUNG)"/>
    <property type="match status" value="1"/>
</dbReference>
<evidence type="ECO:0000256" key="3">
    <source>
        <dbReference type="ARBA" id="ARBA00023125"/>
    </source>
</evidence>
<evidence type="ECO:0000256" key="6">
    <source>
        <dbReference type="SAM" id="Phobius"/>
    </source>
</evidence>
<evidence type="ECO:0000256" key="1">
    <source>
        <dbReference type="ARBA" id="ARBA00004123"/>
    </source>
</evidence>
<dbReference type="SMART" id="SM00906">
    <property type="entry name" value="Fungal_trans"/>
    <property type="match status" value="1"/>
</dbReference>
<comment type="caution">
    <text evidence="8">The sequence shown here is derived from an EMBL/GenBank/DDBJ whole genome shotgun (WGS) entry which is preliminary data.</text>
</comment>
<evidence type="ECO:0000256" key="4">
    <source>
        <dbReference type="ARBA" id="ARBA00023163"/>
    </source>
</evidence>
<evidence type="ECO:0000259" key="7">
    <source>
        <dbReference type="SMART" id="SM00906"/>
    </source>
</evidence>
<name>A0A2I2G4D4_9EURO</name>
<protein>
    <recommendedName>
        <fullName evidence="7">Xylanolytic transcriptional activator regulatory domain-containing protein</fullName>
    </recommendedName>
</protein>
<dbReference type="PANTHER" id="PTHR46910">
    <property type="entry name" value="TRANSCRIPTION FACTOR PDR1"/>
    <property type="match status" value="1"/>
</dbReference>
<evidence type="ECO:0000256" key="2">
    <source>
        <dbReference type="ARBA" id="ARBA00023015"/>
    </source>
</evidence>
<keyword evidence="4" id="KW-0804">Transcription</keyword>
<keyword evidence="5" id="KW-0539">Nucleus</keyword>
<keyword evidence="2" id="KW-0805">Transcription regulation</keyword>
<dbReference type="EMBL" id="MSFO01000005">
    <property type="protein sequence ID" value="PLB47723.1"/>
    <property type="molecule type" value="Genomic_DNA"/>
</dbReference>
<dbReference type="InterPro" id="IPR050987">
    <property type="entry name" value="AtrR-like"/>
</dbReference>
<evidence type="ECO:0000313" key="8">
    <source>
        <dbReference type="EMBL" id="PLB47723.1"/>
    </source>
</evidence>
<feature type="transmembrane region" description="Helical" evidence="6">
    <location>
        <begin position="388"/>
        <end position="408"/>
    </location>
</feature>
<reference evidence="8 9" key="1">
    <citation type="submission" date="2016-12" db="EMBL/GenBank/DDBJ databases">
        <title>The genomes of Aspergillus section Nigri reveals drivers in fungal speciation.</title>
        <authorList>
            <consortium name="DOE Joint Genome Institute"/>
            <person name="Vesth T.C."/>
            <person name="Nybo J."/>
            <person name="Theobald S."/>
            <person name="Brandl J."/>
            <person name="Frisvad J.C."/>
            <person name="Nielsen K.F."/>
            <person name="Lyhne E.K."/>
            <person name="Kogle M.E."/>
            <person name="Kuo A."/>
            <person name="Riley R."/>
            <person name="Clum A."/>
            <person name="Nolan M."/>
            <person name="Lipzen A."/>
            <person name="Salamov A."/>
            <person name="Henrissat B."/>
            <person name="Wiebenga A."/>
            <person name="De Vries R.P."/>
            <person name="Grigoriev I.V."/>
            <person name="Mortensen U.H."/>
            <person name="Andersen M.R."/>
            <person name="Baker S.E."/>
        </authorList>
    </citation>
    <scope>NUCLEOTIDE SEQUENCE [LARGE SCALE GENOMIC DNA]</scope>
    <source>
        <strain evidence="8 9">IBT 23096</strain>
    </source>
</reference>
<proteinExistence type="predicted"/>
<dbReference type="VEuPathDB" id="FungiDB:P170DRAFT_409980"/>
<keyword evidence="9" id="KW-1185">Reference proteome</keyword>
<dbReference type="GO" id="GO:0003700">
    <property type="term" value="F:DNA-binding transcription factor activity"/>
    <property type="evidence" value="ECO:0007669"/>
    <property type="project" value="InterPro"/>
</dbReference>
<accession>A0A2I2G4D4</accession>
<dbReference type="InterPro" id="IPR007219">
    <property type="entry name" value="XnlR_reg_dom"/>
</dbReference>
<dbReference type="AlphaFoldDB" id="A0A2I2G4D4"/>
<dbReference type="STRING" id="1392250.A0A2I2G4D4"/>
<organism evidence="8 9">
    <name type="scientific">Aspergillus steynii IBT 23096</name>
    <dbReference type="NCBI Taxonomy" id="1392250"/>
    <lineage>
        <taxon>Eukaryota</taxon>
        <taxon>Fungi</taxon>
        <taxon>Dikarya</taxon>
        <taxon>Ascomycota</taxon>
        <taxon>Pezizomycotina</taxon>
        <taxon>Eurotiomycetes</taxon>
        <taxon>Eurotiomycetidae</taxon>
        <taxon>Eurotiales</taxon>
        <taxon>Aspergillaceae</taxon>
        <taxon>Aspergillus</taxon>
        <taxon>Aspergillus subgen. Circumdati</taxon>
    </lineage>
</organism>
<evidence type="ECO:0000256" key="5">
    <source>
        <dbReference type="ARBA" id="ARBA00023242"/>
    </source>
</evidence>
<dbReference type="Proteomes" id="UP000234275">
    <property type="component" value="Unassembled WGS sequence"/>
</dbReference>
<keyword evidence="6" id="KW-0812">Transmembrane</keyword>
<feature type="domain" description="Xylanolytic transcriptional activator regulatory" evidence="7">
    <location>
        <begin position="163"/>
        <end position="237"/>
    </location>
</feature>
<dbReference type="GO" id="GO:0005634">
    <property type="term" value="C:nucleus"/>
    <property type="evidence" value="ECO:0007669"/>
    <property type="project" value="UniProtKB-SubCell"/>
</dbReference>
<dbReference type="GO" id="GO:0008270">
    <property type="term" value="F:zinc ion binding"/>
    <property type="evidence" value="ECO:0007669"/>
    <property type="project" value="InterPro"/>
</dbReference>
<dbReference type="GO" id="GO:0003677">
    <property type="term" value="F:DNA binding"/>
    <property type="evidence" value="ECO:0007669"/>
    <property type="project" value="UniProtKB-KW"/>
</dbReference>
<keyword evidence="3" id="KW-0238">DNA-binding</keyword>
<gene>
    <name evidence="8" type="ORF">P170DRAFT_409980</name>
</gene>